<feature type="transmembrane region" description="Helical" evidence="1">
    <location>
        <begin position="66"/>
        <end position="83"/>
    </location>
</feature>
<organism evidence="2 3">
    <name type="scientific">Effrenium voratum</name>
    <dbReference type="NCBI Taxonomy" id="2562239"/>
    <lineage>
        <taxon>Eukaryota</taxon>
        <taxon>Sar</taxon>
        <taxon>Alveolata</taxon>
        <taxon>Dinophyceae</taxon>
        <taxon>Suessiales</taxon>
        <taxon>Symbiodiniaceae</taxon>
        <taxon>Effrenium</taxon>
    </lineage>
</organism>
<keyword evidence="1" id="KW-1133">Transmembrane helix</keyword>
<keyword evidence="3" id="KW-1185">Reference proteome</keyword>
<evidence type="ECO:0000313" key="3">
    <source>
        <dbReference type="Proteomes" id="UP001178507"/>
    </source>
</evidence>
<dbReference type="AlphaFoldDB" id="A0AA36HP64"/>
<accession>A0AA36HP64</accession>
<feature type="transmembrane region" description="Helical" evidence="1">
    <location>
        <begin position="6"/>
        <end position="24"/>
    </location>
</feature>
<comment type="caution">
    <text evidence="2">The sequence shown here is derived from an EMBL/GenBank/DDBJ whole genome shotgun (WGS) entry which is preliminary data.</text>
</comment>
<feature type="transmembrane region" description="Helical" evidence="1">
    <location>
        <begin position="138"/>
        <end position="158"/>
    </location>
</feature>
<evidence type="ECO:0008006" key="4">
    <source>
        <dbReference type="Google" id="ProtNLM"/>
    </source>
</evidence>
<evidence type="ECO:0000313" key="2">
    <source>
        <dbReference type="EMBL" id="CAJ1372717.1"/>
    </source>
</evidence>
<sequence length="277" mass="30429">MVPLWSVSLVFGLAVVAALMRHQYELGAHGGFFPIAGVLAVAGCMAENSCISWYRYYSYSPDWGLFLGYVPLHVVLIWPLFILGEHQYLRRLLPLGSLGLRACFCFVDTVLLANLVEIYCVSAGLWSWRESNCLGVPLMGPIGWALFATPAVLLLAVQERATRMGRTHRSRILAIPLVCMVVLHVGLWSLWNSVGKHLSNWSFSPSFEAAGICAVQLCYEWAARSKASQGLALQKEVPRLLACGIVAALWLLKGTPDPGICLVSLASLLRLLAFRLA</sequence>
<dbReference type="EMBL" id="CAUJNA010000153">
    <property type="protein sequence ID" value="CAJ1372717.1"/>
    <property type="molecule type" value="Genomic_DNA"/>
</dbReference>
<protein>
    <recommendedName>
        <fullName evidence="4">Carotenoid biosynthesis protein</fullName>
    </recommendedName>
</protein>
<evidence type="ECO:0000256" key="1">
    <source>
        <dbReference type="SAM" id="Phobius"/>
    </source>
</evidence>
<reference evidence="2" key="1">
    <citation type="submission" date="2023-08" db="EMBL/GenBank/DDBJ databases">
        <authorList>
            <person name="Chen Y."/>
            <person name="Shah S."/>
            <person name="Dougan E. K."/>
            <person name="Thang M."/>
            <person name="Chan C."/>
        </authorList>
    </citation>
    <scope>NUCLEOTIDE SEQUENCE</scope>
</reference>
<dbReference type="Proteomes" id="UP001178507">
    <property type="component" value="Unassembled WGS sequence"/>
</dbReference>
<feature type="transmembrane region" description="Helical" evidence="1">
    <location>
        <begin position="170"/>
        <end position="191"/>
    </location>
</feature>
<name>A0AA36HP64_9DINO</name>
<keyword evidence="1" id="KW-0812">Transmembrane</keyword>
<gene>
    <name evidence="2" type="ORF">EVOR1521_LOCUS2728</name>
</gene>
<proteinExistence type="predicted"/>
<keyword evidence="1" id="KW-0472">Membrane</keyword>
<feature type="transmembrane region" description="Helical" evidence="1">
    <location>
        <begin position="104"/>
        <end position="126"/>
    </location>
</feature>